<evidence type="ECO:0000256" key="3">
    <source>
        <dbReference type="ARBA" id="ARBA00022692"/>
    </source>
</evidence>
<accession>A0A2K2FFT9</accession>
<sequence>MELAINLTIVGMVVVFIVLILLSAIISLFSKIASAGKTGGKDKMNTKDNDMPAPQAHKDVVEESTAYIEQKDDSELVAVLTAAVIAAMGGSSESNIHVKSYRRIPQISPVWNSVSRKEQIAAKL</sequence>
<keyword evidence="3 7" id="KW-0812">Transmembrane</keyword>
<feature type="transmembrane region" description="Helical" evidence="7">
    <location>
        <begin position="6"/>
        <end position="29"/>
    </location>
</feature>
<dbReference type="KEGG" id="cthd:CDO33_09880"/>
<evidence type="ECO:0000256" key="6">
    <source>
        <dbReference type="SAM" id="MobiDB-lite"/>
    </source>
</evidence>
<dbReference type="EMBL" id="NIOJ01000009">
    <property type="protein sequence ID" value="PNU00537.1"/>
    <property type="molecule type" value="Genomic_DNA"/>
</dbReference>
<dbReference type="Proteomes" id="UP000236151">
    <property type="component" value="Unassembled WGS sequence"/>
</dbReference>
<reference evidence="8 9" key="1">
    <citation type="submission" date="2017-06" db="EMBL/GenBank/DDBJ databases">
        <title>Investigating the central metabolism of Clostridium thermosuccinogenes.</title>
        <authorList>
            <person name="Koendjbiharie J.G."/>
            <person name="van Kranenburg R."/>
        </authorList>
    </citation>
    <scope>NUCLEOTIDE SEQUENCE [LARGE SCALE GENOMIC DNA]</scope>
    <source>
        <strain evidence="8 9">DSM 5806</strain>
    </source>
</reference>
<dbReference type="GO" id="GO:0036376">
    <property type="term" value="P:sodium ion export across plasma membrane"/>
    <property type="evidence" value="ECO:0007669"/>
    <property type="project" value="InterPro"/>
</dbReference>
<dbReference type="AlphaFoldDB" id="A0A2K2FFT9"/>
<dbReference type="GO" id="GO:0015081">
    <property type="term" value="F:sodium ion transmembrane transporter activity"/>
    <property type="evidence" value="ECO:0007669"/>
    <property type="project" value="InterPro"/>
</dbReference>
<keyword evidence="5 7" id="KW-0472">Membrane</keyword>
<keyword evidence="9" id="KW-1185">Reference proteome</keyword>
<evidence type="ECO:0000256" key="7">
    <source>
        <dbReference type="SAM" id="Phobius"/>
    </source>
</evidence>
<feature type="compositionally biased region" description="Basic and acidic residues" evidence="6">
    <location>
        <begin position="39"/>
        <end position="56"/>
    </location>
</feature>
<dbReference type="GO" id="GO:0005886">
    <property type="term" value="C:plasma membrane"/>
    <property type="evidence" value="ECO:0007669"/>
    <property type="project" value="UniProtKB-SubCell"/>
</dbReference>
<comment type="subcellular location">
    <subcellularLocation>
        <location evidence="1">Cell membrane</location>
    </subcellularLocation>
</comment>
<dbReference type="NCBIfam" id="TIGR01195">
    <property type="entry name" value="oadG_fam"/>
    <property type="match status" value="1"/>
</dbReference>
<dbReference type="Pfam" id="PF04277">
    <property type="entry name" value="OAD_gamma"/>
    <property type="match status" value="1"/>
</dbReference>
<keyword evidence="4 7" id="KW-1133">Transmembrane helix</keyword>
<feature type="region of interest" description="Disordered" evidence="6">
    <location>
        <begin position="36"/>
        <end position="56"/>
    </location>
</feature>
<evidence type="ECO:0000256" key="2">
    <source>
        <dbReference type="ARBA" id="ARBA00022475"/>
    </source>
</evidence>
<evidence type="ECO:0000256" key="4">
    <source>
        <dbReference type="ARBA" id="ARBA00022989"/>
    </source>
</evidence>
<dbReference type="OrthoDB" id="1954652at2"/>
<protein>
    <submittedName>
        <fullName evidence="8">Uncharacterized protein</fullName>
    </submittedName>
</protein>
<evidence type="ECO:0000256" key="5">
    <source>
        <dbReference type="ARBA" id="ARBA00023136"/>
    </source>
</evidence>
<name>A0A2K2FFT9_9CLOT</name>
<organism evidence="8 9">
    <name type="scientific">Clostridium thermosuccinogenes</name>
    <dbReference type="NCBI Taxonomy" id="84032"/>
    <lineage>
        <taxon>Bacteria</taxon>
        <taxon>Bacillati</taxon>
        <taxon>Bacillota</taxon>
        <taxon>Clostridia</taxon>
        <taxon>Eubacteriales</taxon>
        <taxon>Clostridiaceae</taxon>
        <taxon>Clostridium</taxon>
    </lineage>
</organism>
<evidence type="ECO:0000313" key="9">
    <source>
        <dbReference type="Proteomes" id="UP000236151"/>
    </source>
</evidence>
<keyword evidence="2" id="KW-1003">Cell membrane</keyword>
<proteinExistence type="predicted"/>
<dbReference type="RefSeq" id="WP_103080728.1">
    <property type="nucleotide sequence ID" value="NZ_CP021850.1"/>
</dbReference>
<dbReference type="InterPro" id="IPR005899">
    <property type="entry name" value="Na_pump_deCOase"/>
</dbReference>
<comment type="caution">
    <text evidence="8">The sequence shown here is derived from an EMBL/GenBank/DDBJ whole genome shotgun (WGS) entry which is preliminary data.</text>
</comment>
<evidence type="ECO:0000256" key="1">
    <source>
        <dbReference type="ARBA" id="ARBA00004236"/>
    </source>
</evidence>
<gene>
    <name evidence="8" type="ORF">CDQ84_05485</name>
</gene>
<evidence type="ECO:0000313" key="8">
    <source>
        <dbReference type="EMBL" id="PNU00537.1"/>
    </source>
</evidence>